<organism evidence="2 3">
    <name type="scientific">Escherichia coli</name>
    <dbReference type="NCBI Taxonomy" id="562"/>
    <lineage>
        <taxon>Bacteria</taxon>
        <taxon>Pseudomonadati</taxon>
        <taxon>Pseudomonadota</taxon>
        <taxon>Gammaproteobacteria</taxon>
        <taxon>Enterobacterales</taxon>
        <taxon>Enterobacteriaceae</taxon>
        <taxon>Escherichia</taxon>
    </lineage>
</organism>
<evidence type="ECO:0000313" key="3">
    <source>
        <dbReference type="Proteomes" id="UP000250991"/>
    </source>
</evidence>
<proteinExistence type="predicted"/>
<reference evidence="2 3" key="1">
    <citation type="submission" date="2018-06" db="EMBL/GenBank/DDBJ databases">
        <authorList>
            <consortium name="Pathogen Informatics"/>
            <person name="Doyle S."/>
        </authorList>
    </citation>
    <scope>NUCLEOTIDE SEQUENCE [LARGE SCALE GENOMIC DNA]</scope>
    <source>
        <strain evidence="2 3">NCTC8009</strain>
    </source>
</reference>
<protein>
    <submittedName>
        <fullName evidence="2">Uncharacterized protein</fullName>
    </submittedName>
</protein>
<feature type="region of interest" description="Disordered" evidence="1">
    <location>
        <begin position="21"/>
        <end position="52"/>
    </location>
</feature>
<evidence type="ECO:0000256" key="1">
    <source>
        <dbReference type="SAM" id="MobiDB-lite"/>
    </source>
</evidence>
<name>A0A2X3JU36_ECOLX</name>
<gene>
    <name evidence="2" type="ORF">NCTC8009_03827</name>
</gene>
<evidence type="ECO:0000313" key="2">
    <source>
        <dbReference type="EMBL" id="SQD03336.1"/>
    </source>
</evidence>
<accession>A0A2X3JU36</accession>
<sequence length="52" mass="5806">MSVKKIARMVISLPWHARLKERLGRHNDTSGGDSANGNRDYDHFYPGAGEPP</sequence>
<dbReference type="AlphaFoldDB" id="A0A2X3JU36"/>
<dbReference type="Proteomes" id="UP000250991">
    <property type="component" value="Unassembled WGS sequence"/>
</dbReference>
<dbReference type="EMBL" id="UARW01000010">
    <property type="protein sequence ID" value="SQD03336.1"/>
    <property type="molecule type" value="Genomic_DNA"/>
</dbReference>